<organism evidence="1">
    <name type="scientific">freshwater metagenome</name>
    <dbReference type="NCBI Taxonomy" id="449393"/>
    <lineage>
        <taxon>unclassified sequences</taxon>
        <taxon>metagenomes</taxon>
        <taxon>ecological metagenomes</taxon>
    </lineage>
</organism>
<protein>
    <submittedName>
        <fullName evidence="1">Unannotated protein</fullName>
    </submittedName>
</protein>
<sequence>MPVKPAPLPTDRDLSIVSAQLGRPVRDVVAVAARCVCGAPTVVSTRPRLTDGTPFPTFYYLTHPGATAAVSELEAEHVMDEFTMLLNSDETVRASYERAHVAYLADREVHGAVDEIAGISAGGMPTRVKCLHSLVAHALAVGPGVNPIGDQALSRASWSPNVCVCADYDV</sequence>
<dbReference type="PANTHER" id="PTHR37163:SF1">
    <property type="entry name" value="DUF501 DOMAIN-CONTAINING PROTEIN"/>
    <property type="match status" value="1"/>
</dbReference>
<reference evidence="1" key="1">
    <citation type="submission" date="2020-05" db="EMBL/GenBank/DDBJ databases">
        <authorList>
            <person name="Chiriac C."/>
            <person name="Salcher M."/>
            <person name="Ghai R."/>
            <person name="Kavagutti S V."/>
        </authorList>
    </citation>
    <scope>NUCLEOTIDE SEQUENCE</scope>
</reference>
<dbReference type="AlphaFoldDB" id="A0A6J7F7B4"/>
<dbReference type="Pfam" id="PF04417">
    <property type="entry name" value="DUF501"/>
    <property type="match status" value="1"/>
</dbReference>
<accession>A0A6J7F7B4</accession>
<proteinExistence type="predicted"/>
<evidence type="ECO:0000313" key="1">
    <source>
        <dbReference type="EMBL" id="CAB4888049.1"/>
    </source>
</evidence>
<name>A0A6J7F7B4_9ZZZZ</name>
<dbReference type="InterPro" id="IPR007511">
    <property type="entry name" value="DUF501"/>
</dbReference>
<gene>
    <name evidence="1" type="ORF">UFOPK3516_00105</name>
</gene>
<dbReference type="PANTHER" id="PTHR37163">
    <property type="entry name" value="CONSERVED PROTEIN"/>
    <property type="match status" value="1"/>
</dbReference>
<dbReference type="EMBL" id="CAFBMB010000003">
    <property type="protein sequence ID" value="CAB4888049.1"/>
    <property type="molecule type" value="Genomic_DNA"/>
</dbReference>